<gene>
    <name evidence="1" type="ORF">E1284_25920</name>
</gene>
<comment type="caution">
    <text evidence="1">The sequence shown here is derived from an EMBL/GenBank/DDBJ whole genome shotgun (WGS) entry which is preliminary data.</text>
</comment>
<evidence type="ECO:0000313" key="2">
    <source>
        <dbReference type="Proteomes" id="UP000295431"/>
    </source>
</evidence>
<reference evidence="1 2" key="1">
    <citation type="submission" date="2019-03" db="EMBL/GenBank/DDBJ databases">
        <title>Draft genome sequences of novel Actinobacteria.</title>
        <authorList>
            <person name="Sahin N."/>
            <person name="Ay H."/>
            <person name="Saygin H."/>
        </authorList>
    </citation>
    <scope>NUCLEOTIDE SEQUENCE [LARGE SCALE GENOMIC DNA]</scope>
    <source>
        <strain evidence="1 2">DSM 45347</strain>
    </source>
</reference>
<dbReference type="AlphaFoldDB" id="A0A4R4NV22"/>
<protein>
    <submittedName>
        <fullName evidence="1">Uncharacterized protein</fullName>
    </submittedName>
</protein>
<dbReference type="OrthoDB" id="3394231at2"/>
<proteinExistence type="predicted"/>
<dbReference type="EMBL" id="SMJW01000152">
    <property type="protein sequence ID" value="TDC11953.1"/>
    <property type="molecule type" value="Genomic_DNA"/>
</dbReference>
<name>A0A4R4NV22_9ACTN</name>
<dbReference type="Proteomes" id="UP000295431">
    <property type="component" value="Unassembled WGS sequence"/>
</dbReference>
<keyword evidence="2" id="KW-1185">Reference proteome</keyword>
<sequence>MIQTDGPFYRVVEPAFELLLPRWEGHDPQTQEEADVTIILPDGTRYYATFMTLDAIAAAMRRQQSTGECLNGAYFPCADLITVHRPGIPALVEVVRHLIASGDLEGACTLLGPEEPDL</sequence>
<accession>A0A4R4NV22</accession>
<evidence type="ECO:0000313" key="1">
    <source>
        <dbReference type="EMBL" id="TDC11953.1"/>
    </source>
</evidence>
<dbReference type="RefSeq" id="WP_131942745.1">
    <property type="nucleotide sequence ID" value="NZ_BAAAMX010000046.1"/>
</dbReference>
<organism evidence="1 2">
    <name type="scientific">Actinomadura bangladeshensis</name>
    <dbReference type="NCBI Taxonomy" id="453573"/>
    <lineage>
        <taxon>Bacteria</taxon>
        <taxon>Bacillati</taxon>
        <taxon>Actinomycetota</taxon>
        <taxon>Actinomycetes</taxon>
        <taxon>Streptosporangiales</taxon>
        <taxon>Thermomonosporaceae</taxon>
        <taxon>Actinomadura</taxon>
    </lineage>
</organism>